<protein>
    <submittedName>
        <fullName evidence="1">Uncharacterized protein</fullName>
    </submittedName>
</protein>
<organism evidence="1 2">
    <name type="scientific">Litorihabitans aurantiacus</name>
    <dbReference type="NCBI Taxonomy" id="1930061"/>
    <lineage>
        <taxon>Bacteria</taxon>
        <taxon>Bacillati</taxon>
        <taxon>Actinomycetota</taxon>
        <taxon>Actinomycetes</taxon>
        <taxon>Micrococcales</taxon>
        <taxon>Beutenbergiaceae</taxon>
        <taxon>Litorihabitans</taxon>
    </lineage>
</organism>
<name>A0AA38CS55_9MICO</name>
<dbReference type="EMBL" id="BSUM01000001">
    <property type="protein sequence ID" value="GMA32231.1"/>
    <property type="molecule type" value="Genomic_DNA"/>
</dbReference>
<keyword evidence="2" id="KW-1185">Reference proteome</keyword>
<sequence>MRSAWIEHRRPGDRELLGWMEPVGEDFVVVDLLGRRRTGPVDWLTAEETLDALGISYLADPYELRREDGTWLRVLIVEVSADGLRVKKDDWGDMTAPQVYFSVAFPVEEGVLRPTG</sequence>
<comment type="caution">
    <text evidence="1">The sequence shown here is derived from an EMBL/GenBank/DDBJ whole genome shotgun (WGS) entry which is preliminary data.</text>
</comment>
<reference evidence="1" key="2">
    <citation type="submission" date="2023-02" db="EMBL/GenBank/DDBJ databases">
        <authorList>
            <person name="Sun Q."/>
            <person name="Mori K."/>
        </authorList>
    </citation>
    <scope>NUCLEOTIDE SEQUENCE</scope>
    <source>
        <strain evidence="1">NBRC 112290</strain>
    </source>
</reference>
<dbReference type="Proteomes" id="UP001157161">
    <property type="component" value="Unassembled WGS sequence"/>
</dbReference>
<proteinExistence type="predicted"/>
<evidence type="ECO:0000313" key="1">
    <source>
        <dbReference type="EMBL" id="GMA32231.1"/>
    </source>
</evidence>
<reference evidence="1" key="1">
    <citation type="journal article" date="2014" name="Int. J. Syst. Evol. Microbiol.">
        <title>Complete genome sequence of Corynebacterium casei LMG S-19264T (=DSM 44701T), isolated from a smear-ripened cheese.</title>
        <authorList>
            <consortium name="US DOE Joint Genome Institute (JGI-PGF)"/>
            <person name="Walter F."/>
            <person name="Albersmeier A."/>
            <person name="Kalinowski J."/>
            <person name="Ruckert C."/>
        </authorList>
    </citation>
    <scope>NUCLEOTIDE SEQUENCE</scope>
    <source>
        <strain evidence="1">NBRC 112290</strain>
    </source>
</reference>
<accession>A0AA38CS55</accession>
<gene>
    <name evidence="1" type="ORF">GCM10025875_22230</name>
</gene>
<evidence type="ECO:0000313" key="2">
    <source>
        <dbReference type="Proteomes" id="UP001157161"/>
    </source>
</evidence>
<dbReference type="AlphaFoldDB" id="A0AA38CS55"/>
<dbReference type="RefSeq" id="WP_284250936.1">
    <property type="nucleotide sequence ID" value="NZ_BSUM01000001.1"/>
</dbReference>